<name>A0A7Y2R043_9HYPH</name>
<dbReference type="SUPFAM" id="SSF53850">
    <property type="entry name" value="Periplasmic binding protein-like II"/>
    <property type="match status" value="1"/>
</dbReference>
<evidence type="ECO:0000313" key="5">
    <source>
        <dbReference type="EMBL" id="NNH61753.1"/>
    </source>
</evidence>
<organism evidence="5 6">
    <name type="scientific">Rhizobium laguerreae</name>
    <dbReference type="NCBI Taxonomy" id="1076926"/>
    <lineage>
        <taxon>Bacteria</taxon>
        <taxon>Pseudomonadati</taxon>
        <taxon>Pseudomonadota</taxon>
        <taxon>Alphaproteobacteria</taxon>
        <taxon>Hyphomicrobiales</taxon>
        <taxon>Rhizobiaceae</taxon>
        <taxon>Rhizobium/Agrobacterium group</taxon>
        <taxon>Rhizobium</taxon>
    </lineage>
</organism>
<dbReference type="Proteomes" id="UP000530654">
    <property type="component" value="Unassembled WGS sequence"/>
</dbReference>
<keyword evidence="2 3" id="KW-0732">Signal</keyword>
<dbReference type="PANTHER" id="PTHR35936">
    <property type="entry name" value="MEMBRANE-BOUND LYTIC MUREIN TRANSGLYCOSYLASE F"/>
    <property type="match status" value="1"/>
</dbReference>
<dbReference type="SMART" id="SM00062">
    <property type="entry name" value="PBPb"/>
    <property type="match status" value="1"/>
</dbReference>
<evidence type="ECO:0000256" key="1">
    <source>
        <dbReference type="ARBA" id="ARBA00004418"/>
    </source>
</evidence>
<proteinExistence type="predicted"/>
<gene>
    <name evidence="5" type="ORF">HLI17_00360</name>
</gene>
<dbReference type="PANTHER" id="PTHR35936:SF17">
    <property type="entry name" value="ARGININE-BINDING EXTRACELLULAR PROTEIN ARTP"/>
    <property type="match status" value="1"/>
</dbReference>
<feature type="chain" id="PRO_5030754738" evidence="3">
    <location>
        <begin position="31"/>
        <end position="276"/>
    </location>
</feature>
<evidence type="ECO:0000313" key="6">
    <source>
        <dbReference type="Proteomes" id="UP000530654"/>
    </source>
</evidence>
<protein>
    <submittedName>
        <fullName evidence="5">Transporter substrate-binding domain-containing protein</fullName>
    </submittedName>
</protein>
<dbReference type="PROSITE" id="PS51318">
    <property type="entry name" value="TAT"/>
    <property type="match status" value="1"/>
</dbReference>
<dbReference type="Gene3D" id="3.40.190.10">
    <property type="entry name" value="Periplasmic binding protein-like II"/>
    <property type="match status" value="2"/>
</dbReference>
<feature type="signal peptide" evidence="3">
    <location>
        <begin position="1"/>
        <end position="30"/>
    </location>
</feature>
<reference evidence="5 6" key="1">
    <citation type="submission" date="2020-04" db="EMBL/GenBank/DDBJ databases">
        <title>Rhizobium bacterial biofertilizers improve the content of phenolic compounds of Lactuca sativa L. under non-saline and saline-stress conditions.</title>
        <authorList>
            <person name="Ayuso-Calles M."/>
            <person name="Garcia-Estevez I."/>
            <person name="Jimenez-Gomez A."/>
            <person name="Flores-Felix J.D."/>
            <person name="Escribano-Bailon M."/>
            <person name="Rivas R."/>
        </authorList>
    </citation>
    <scope>NUCLEOTIDE SEQUENCE [LARGE SCALE GENOMIC DNA]</scope>
    <source>
        <strain evidence="5 6">GPTR02</strain>
    </source>
</reference>
<sequence length="276" mass="29538">MFKSLLTRRNAMLGAAALVAAVILAQPAAAITPDEIKARGKIIVGIQGDNPPWGFVTSGGKQDGLDADIATLFAKELGVSVEFVPLEVNNRIPALTAGRVDVLFATMAMLPDRAKAVQFSKPYVANAIVLIGPKSAEIKTNADMAKFTVGVAKGAAQDTQVTKNAPPSTTIRRYDGDAASVQALVSGQVETLGGNIFYMDRVEKARPGEFENKLEFQKLYNGACTRLGEKEINAALNTFIDKIKANGDLKAVYDKWMKVPVPEFPEKLEGIPFAAN</sequence>
<evidence type="ECO:0000256" key="3">
    <source>
        <dbReference type="SAM" id="SignalP"/>
    </source>
</evidence>
<evidence type="ECO:0000259" key="4">
    <source>
        <dbReference type="SMART" id="SM00062"/>
    </source>
</evidence>
<feature type="domain" description="Solute-binding protein family 3/N-terminal" evidence="4">
    <location>
        <begin position="41"/>
        <end position="260"/>
    </location>
</feature>
<dbReference type="InterPro" id="IPR001638">
    <property type="entry name" value="Solute-binding_3/MltF_N"/>
</dbReference>
<dbReference type="EMBL" id="JABEQY010000001">
    <property type="protein sequence ID" value="NNH61753.1"/>
    <property type="molecule type" value="Genomic_DNA"/>
</dbReference>
<dbReference type="RefSeq" id="WP_170260558.1">
    <property type="nucleotide sequence ID" value="NZ_JABEQY010000001.1"/>
</dbReference>
<comment type="subcellular location">
    <subcellularLocation>
        <location evidence="1">Periplasm</location>
    </subcellularLocation>
</comment>
<accession>A0A7Y2R043</accession>
<comment type="caution">
    <text evidence="5">The sequence shown here is derived from an EMBL/GenBank/DDBJ whole genome shotgun (WGS) entry which is preliminary data.</text>
</comment>
<dbReference type="InterPro" id="IPR006311">
    <property type="entry name" value="TAT_signal"/>
</dbReference>
<dbReference type="AlphaFoldDB" id="A0A7Y2R043"/>
<dbReference type="Pfam" id="PF00497">
    <property type="entry name" value="SBP_bac_3"/>
    <property type="match status" value="1"/>
</dbReference>
<evidence type="ECO:0000256" key="2">
    <source>
        <dbReference type="ARBA" id="ARBA00022729"/>
    </source>
</evidence>
<dbReference type="GO" id="GO:0042597">
    <property type="term" value="C:periplasmic space"/>
    <property type="evidence" value="ECO:0007669"/>
    <property type="project" value="UniProtKB-SubCell"/>
</dbReference>